<dbReference type="CDD" id="cd24008">
    <property type="entry name" value="ASKHA_NBD_GLK"/>
    <property type="match status" value="1"/>
</dbReference>
<dbReference type="PANTHER" id="PTHR47363">
    <property type="entry name" value="GLUCOKINASE"/>
    <property type="match status" value="1"/>
</dbReference>
<dbReference type="GO" id="GO:0005536">
    <property type="term" value="F:D-glucose binding"/>
    <property type="evidence" value="ECO:0007669"/>
    <property type="project" value="InterPro"/>
</dbReference>
<dbReference type="VEuPathDB" id="GiardiaDB:GL50581_943"/>
<dbReference type="GO" id="GO:0006096">
    <property type="term" value="P:glycolytic process"/>
    <property type="evidence" value="ECO:0007669"/>
    <property type="project" value="InterPro"/>
</dbReference>
<reference evidence="3 4" key="1">
    <citation type="journal article" date="2009" name="PLoS Pathog.">
        <title>Draft genome sequencing of giardia intestinalis assemblage B isolate GS: is human giardiasis caused by two different species?</title>
        <authorList>
            <person name="Franzen O."/>
            <person name="Jerlstrom-Hultqvist J."/>
            <person name="Castro E."/>
            <person name="Sherwood E."/>
            <person name="Ankarklev J."/>
            <person name="Reiner D.S."/>
            <person name="Palm D."/>
            <person name="Andersson J.O."/>
            <person name="Andersson B."/>
            <person name="Svard S.G."/>
        </authorList>
    </citation>
    <scope>NUCLEOTIDE SEQUENCE [LARGE SCALE GENOMIC DNA]</scope>
    <source>
        <strain evidence="4">ATCC 50581 / GS clone H7</strain>
    </source>
</reference>
<dbReference type="InterPro" id="IPR003836">
    <property type="entry name" value="Glucokinase"/>
</dbReference>
<dbReference type="InterPro" id="IPR043129">
    <property type="entry name" value="ATPase_NBD"/>
</dbReference>
<evidence type="ECO:0000256" key="1">
    <source>
        <dbReference type="ARBA" id="ARBA00022679"/>
    </source>
</evidence>
<evidence type="ECO:0000256" key="2">
    <source>
        <dbReference type="ARBA" id="ARBA00022777"/>
    </source>
</evidence>
<proteinExistence type="predicted"/>
<protein>
    <submittedName>
        <fullName evidence="3">Glucokinase</fullName>
    </submittedName>
</protein>
<accession>C6LQC0</accession>
<keyword evidence="2 3" id="KW-0418">Kinase</keyword>
<dbReference type="Pfam" id="PF02685">
    <property type="entry name" value="Glucokinase"/>
    <property type="match status" value="1"/>
</dbReference>
<sequence>MPYSLSGDLGGTKCFLAIHDLDALKDDARVAPLLEDELLCKDYQSMGELINDFLKRWNGETPVVGCIGVAGPVADGRVCITNLDWHESVEELQNVTGVGKIKLINDFTAIGYGLLAIRPDDYLDFDVRNGTVSTPTVVPDNSTGIVSFAGAGTGFGVGFIANGLAHSAEGGHTTFSPIEAEDHALAKFIREKYDTDHVSFERIISGLGLRNMHDFFWGSLGGLAGPALREHVLSTNHDIDMAFLAKCAEAGDKYALKIFKKFFYYYGFYLGNMCVLFRPKDYFIAGGILVKDLDLVCGPCREEFCRGLYNKGRMSHLPGGVSFHVLTNQKLGIVGAAYLCTRM</sequence>
<keyword evidence="1" id="KW-0808">Transferase</keyword>
<dbReference type="AlphaFoldDB" id="C6LQC0"/>
<dbReference type="PANTHER" id="PTHR47363:SF1">
    <property type="entry name" value="GLUCOKINASE"/>
    <property type="match status" value="1"/>
</dbReference>
<comment type="caution">
    <text evidence="3">The sequence shown here is derived from an EMBL/GenBank/DDBJ whole genome shotgun (WGS) entry which is preliminary data.</text>
</comment>
<evidence type="ECO:0000313" key="4">
    <source>
        <dbReference type="Proteomes" id="UP000002488"/>
    </source>
</evidence>
<dbReference type="EMBL" id="ACGJ01001190">
    <property type="protein sequence ID" value="EET01784.1"/>
    <property type="molecule type" value="Genomic_DNA"/>
</dbReference>
<name>C6LQC0_GIAIB</name>
<evidence type="ECO:0000313" key="3">
    <source>
        <dbReference type="EMBL" id="EET01784.1"/>
    </source>
</evidence>
<dbReference type="OrthoDB" id="10251652at2759"/>
<gene>
    <name evidence="3" type="ORF">GL50581_943</name>
</gene>
<organism evidence="3 4">
    <name type="scientific">Giardia intestinalis (strain ATCC 50581 / GS clone H7)</name>
    <name type="common">Giardia lamblia</name>
    <dbReference type="NCBI Taxonomy" id="598745"/>
    <lineage>
        <taxon>Eukaryota</taxon>
        <taxon>Metamonada</taxon>
        <taxon>Diplomonadida</taxon>
        <taxon>Hexamitidae</taxon>
        <taxon>Giardiinae</taxon>
        <taxon>Giardia</taxon>
    </lineage>
</organism>
<dbReference type="GO" id="GO:0004340">
    <property type="term" value="F:glucokinase activity"/>
    <property type="evidence" value="ECO:0007669"/>
    <property type="project" value="InterPro"/>
</dbReference>
<dbReference type="Proteomes" id="UP000002488">
    <property type="component" value="Unassembled WGS sequence"/>
</dbReference>
<dbReference type="Gene3D" id="3.40.367.20">
    <property type="match status" value="1"/>
</dbReference>
<dbReference type="OMA" id="TNNPWII"/>
<dbReference type="SUPFAM" id="SSF53067">
    <property type="entry name" value="Actin-like ATPase domain"/>
    <property type="match status" value="1"/>
</dbReference>
<dbReference type="GO" id="GO:0005524">
    <property type="term" value="F:ATP binding"/>
    <property type="evidence" value="ECO:0007669"/>
    <property type="project" value="InterPro"/>
</dbReference>
<dbReference type="Gene3D" id="3.30.420.40">
    <property type="match status" value="1"/>
</dbReference>